<proteinExistence type="predicted"/>
<accession>A0ABS4DVF3</accession>
<evidence type="ECO:0000313" key="2">
    <source>
        <dbReference type="EMBL" id="MBP1849672.1"/>
    </source>
</evidence>
<evidence type="ECO:0000259" key="1">
    <source>
        <dbReference type="Pfam" id="PF05239"/>
    </source>
</evidence>
<keyword evidence="3" id="KW-1185">Reference proteome</keyword>
<dbReference type="InterPro" id="IPR027275">
    <property type="entry name" value="PRC-brl_dom"/>
</dbReference>
<dbReference type="Pfam" id="PF05239">
    <property type="entry name" value="PRC"/>
    <property type="match status" value="1"/>
</dbReference>
<reference evidence="2 3" key="1">
    <citation type="submission" date="2021-03" db="EMBL/GenBank/DDBJ databases">
        <title>Genomic Encyclopedia of Type Strains, Phase IV (KMG-IV): sequencing the most valuable type-strain genomes for metagenomic binning, comparative biology and taxonomic classification.</title>
        <authorList>
            <person name="Goeker M."/>
        </authorList>
    </citation>
    <scope>NUCLEOTIDE SEQUENCE [LARGE SCALE GENOMIC DNA]</scope>
    <source>
        <strain evidence="2 3">DSM 21600</strain>
    </source>
</reference>
<dbReference type="EMBL" id="JAGGJU010000002">
    <property type="protein sequence ID" value="MBP1849672.1"/>
    <property type="molecule type" value="Genomic_DNA"/>
</dbReference>
<organism evidence="2 3">
    <name type="scientific">Rhizobium halophytocola</name>
    <dbReference type="NCBI Taxonomy" id="735519"/>
    <lineage>
        <taxon>Bacteria</taxon>
        <taxon>Pseudomonadati</taxon>
        <taxon>Pseudomonadota</taxon>
        <taxon>Alphaproteobacteria</taxon>
        <taxon>Hyphomicrobiales</taxon>
        <taxon>Rhizobiaceae</taxon>
        <taxon>Rhizobium/Agrobacterium group</taxon>
        <taxon>Rhizobium</taxon>
    </lineage>
</organism>
<name>A0ABS4DVF3_9HYPH</name>
<dbReference type="PANTHER" id="PTHR36505:SF1">
    <property type="entry name" value="BLR1072 PROTEIN"/>
    <property type="match status" value="1"/>
</dbReference>
<gene>
    <name evidence="2" type="ORF">J2Z17_001093</name>
</gene>
<dbReference type="InterPro" id="IPR011033">
    <property type="entry name" value="PRC_barrel-like_sf"/>
</dbReference>
<dbReference type="RefSeq" id="WP_209942910.1">
    <property type="nucleotide sequence ID" value="NZ_JAGGJU010000002.1"/>
</dbReference>
<dbReference type="Proteomes" id="UP000759443">
    <property type="component" value="Unassembled WGS sequence"/>
</dbReference>
<comment type="caution">
    <text evidence="2">The sequence shown here is derived from an EMBL/GenBank/DDBJ whole genome shotgun (WGS) entry which is preliminary data.</text>
</comment>
<sequence length="126" mass="14291">MAYEYSPKSDVKETHDLIASDKVEGTKVYGSDGEHIGSIERLIVEKRSGRVSYAVMSFGGFLGIGHDHYPLPWAKLSYDENLGGYRTDVTKEQVEGAPKYDGDDYDWTPETGRKVYDYYGVSPYWM</sequence>
<feature type="domain" description="PRC-barrel" evidence="1">
    <location>
        <begin position="17"/>
        <end position="93"/>
    </location>
</feature>
<protein>
    <recommendedName>
        <fullName evidence="1">PRC-barrel domain-containing protein</fullName>
    </recommendedName>
</protein>
<dbReference type="SUPFAM" id="SSF50346">
    <property type="entry name" value="PRC-barrel domain"/>
    <property type="match status" value="1"/>
</dbReference>
<dbReference type="PANTHER" id="PTHR36505">
    <property type="entry name" value="BLR1072 PROTEIN"/>
    <property type="match status" value="1"/>
</dbReference>
<dbReference type="Gene3D" id="2.30.30.240">
    <property type="entry name" value="PRC-barrel domain"/>
    <property type="match status" value="1"/>
</dbReference>
<evidence type="ECO:0000313" key="3">
    <source>
        <dbReference type="Proteomes" id="UP000759443"/>
    </source>
</evidence>